<dbReference type="InterPro" id="IPR006664">
    <property type="entry name" value="OMP_bac"/>
</dbReference>
<comment type="caution">
    <text evidence="7">The sequence shown here is derived from an EMBL/GenBank/DDBJ whole genome shotgun (WGS) entry which is preliminary data.</text>
</comment>
<feature type="domain" description="OmpA-like" evidence="6">
    <location>
        <begin position="221"/>
        <end position="338"/>
    </location>
</feature>
<accession>A0A7C5T111</accession>
<dbReference type="PRINTS" id="PR01023">
    <property type="entry name" value="NAFLGMOTY"/>
</dbReference>
<dbReference type="CDD" id="cd07185">
    <property type="entry name" value="OmpA_C-like"/>
    <property type="match status" value="1"/>
</dbReference>
<dbReference type="GO" id="GO:0009279">
    <property type="term" value="C:cell outer membrane"/>
    <property type="evidence" value="ECO:0007669"/>
    <property type="project" value="UniProtKB-SubCell"/>
</dbReference>
<dbReference type="PANTHER" id="PTHR30329">
    <property type="entry name" value="STATOR ELEMENT OF FLAGELLAR MOTOR COMPLEX"/>
    <property type="match status" value="1"/>
</dbReference>
<gene>
    <name evidence="7" type="ORF">ENN04_08350</name>
</gene>
<dbReference type="InterPro" id="IPR050330">
    <property type="entry name" value="Bact_OuterMem_StrucFunc"/>
</dbReference>
<evidence type="ECO:0000256" key="1">
    <source>
        <dbReference type="ARBA" id="ARBA00004442"/>
    </source>
</evidence>
<dbReference type="EMBL" id="DSAC01000103">
    <property type="protein sequence ID" value="HHO74622.1"/>
    <property type="molecule type" value="Genomic_DNA"/>
</dbReference>
<dbReference type="PROSITE" id="PS51123">
    <property type="entry name" value="OMPA_2"/>
    <property type="match status" value="1"/>
</dbReference>
<keyword evidence="5" id="KW-0732">Signal</keyword>
<evidence type="ECO:0000259" key="6">
    <source>
        <dbReference type="PROSITE" id="PS51123"/>
    </source>
</evidence>
<evidence type="ECO:0000256" key="4">
    <source>
        <dbReference type="PROSITE-ProRule" id="PRU00473"/>
    </source>
</evidence>
<protein>
    <submittedName>
        <fullName evidence="7">OmpA family protein</fullName>
    </submittedName>
</protein>
<dbReference type="Gene3D" id="3.30.1330.60">
    <property type="entry name" value="OmpA-like domain"/>
    <property type="match status" value="1"/>
</dbReference>
<dbReference type="InterPro" id="IPR006665">
    <property type="entry name" value="OmpA-like"/>
</dbReference>
<keyword evidence="3" id="KW-0998">Cell outer membrane</keyword>
<dbReference type="PANTHER" id="PTHR30329:SF21">
    <property type="entry name" value="LIPOPROTEIN YIAD-RELATED"/>
    <property type="match status" value="1"/>
</dbReference>
<evidence type="ECO:0000256" key="2">
    <source>
        <dbReference type="ARBA" id="ARBA00023136"/>
    </source>
</evidence>
<keyword evidence="2 4" id="KW-0472">Membrane</keyword>
<evidence type="ECO:0000313" key="7">
    <source>
        <dbReference type="EMBL" id="HHO74622.1"/>
    </source>
</evidence>
<evidence type="ECO:0000256" key="3">
    <source>
        <dbReference type="ARBA" id="ARBA00023237"/>
    </source>
</evidence>
<organism evidence="7">
    <name type="scientific">Thermocrinis ruber</name>
    <dbReference type="NCBI Taxonomy" id="75906"/>
    <lineage>
        <taxon>Bacteria</taxon>
        <taxon>Pseudomonadati</taxon>
        <taxon>Aquificota</taxon>
        <taxon>Aquificia</taxon>
        <taxon>Aquificales</taxon>
        <taxon>Aquificaceae</taxon>
        <taxon>Thermocrinis</taxon>
    </lineage>
</organism>
<dbReference type="SUPFAM" id="SSF103088">
    <property type="entry name" value="OmpA-like"/>
    <property type="match status" value="1"/>
</dbReference>
<evidence type="ECO:0000256" key="5">
    <source>
        <dbReference type="SAM" id="SignalP"/>
    </source>
</evidence>
<dbReference type="AlphaFoldDB" id="A0A7C5T111"/>
<feature type="chain" id="PRO_5027862283" evidence="5">
    <location>
        <begin position="21"/>
        <end position="340"/>
    </location>
</feature>
<name>A0A7C5T111_9AQUI</name>
<feature type="signal peptide" evidence="5">
    <location>
        <begin position="1"/>
        <end position="20"/>
    </location>
</feature>
<sequence length="340" mass="38416">MKNITILKVLTVAMMFSASAQQMDFRVSEGIAESQRLIEVAYKAGGREKSPYHFEKARAYRDLSVLFASEMEEISSKVFAIKSMNSASKSIEGSAELDKLSEPELPSKEVKHTMDLKALYADLQKIREEKAFSCAPKELANAEAYYEGLIHELSKERPKASLVQSLYNSFLSNYLLAKEKVEVAKNQSLVCYTGKLELPVAQAEPQEPVVQKPVEPQEPAKVEEPLMVRARIHFDFNKADIKKEYIPLLKEVAKVLKENPNINLRIEGYTDDIGTKAYNQKLALKRAMAVKNFLVKEGIKPERIQVVGFGKERYIAENTTPIGRLTNRRAEFIVIQVPTQ</sequence>
<comment type="subcellular location">
    <subcellularLocation>
        <location evidence="1">Cell outer membrane</location>
    </subcellularLocation>
</comment>
<proteinExistence type="predicted"/>
<dbReference type="PRINTS" id="PR01021">
    <property type="entry name" value="OMPADOMAIN"/>
</dbReference>
<reference evidence="7" key="1">
    <citation type="journal article" date="2020" name="mSystems">
        <title>Genome- and Community-Level Interaction Insights into Carbon Utilization and Element Cycling Functions of Hydrothermarchaeota in Hydrothermal Sediment.</title>
        <authorList>
            <person name="Zhou Z."/>
            <person name="Liu Y."/>
            <person name="Xu W."/>
            <person name="Pan J."/>
            <person name="Luo Z.H."/>
            <person name="Li M."/>
        </authorList>
    </citation>
    <scope>NUCLEOTIDE SEQUENCE [LARGE SCALE GENOMIC DNA]</scope>
    <source>
        <strain evidence="7">SpSt-114</strain>
    </source>
</reference>
<dbReference type="InterPro" id="IPR036737">
    <property type="entry name" value="OmpA-like_sf"/>
</dbReference>
<dbReference type="Pfam" id="PF00691">
    <property type="entry name" value="OmpA"/>
    <property type="match status" value="1"/>
</dbReference>